<dbReference type="EMBL" id="CP070619">
    <property type="protein sequence ID" value="QSE89857.1"/>
    <property type="molecule type" value="Genomic_DNA"/>
</dbReference>
<name>A0A974W3A5_9NOCA</name>
<dbReference type="SUPFAM" id="SSF53474">
    <property type="entry name" value="alpha/beta-Hydrolases"/>
    <property type="match status" value="1"/>
</dbReference>
<reference evidence="2 3" key="1">
    <citation type="journal article" date="2021" name="Microbiol. Resour. Announc.">
        <title>Complete Genome Sequences of Two Rhodococcus sp. Strains with Large and Linear Chromosomes, Isolated from Apple Rhizosphere.</title>
        <authorList>
            <person name="Benning S."/>
            <person name="Brugnone N."/>
            <person name="Siani R."/>
            <person name="Kublik S."/>
            <person name="Schloter M."/>
            <person name="Rad V."/>
        </authorList>
    </citation>
    <scope>NUCLEOTIDE SEQUENCE [LARGE SCALE GENOMIC DNA]</scope>
    <source>
        <strain evidence="2 3">R79</strain>
    </source>
</reference>
<dbReference type="PANTHER" id="PTHR43798">
    <property type="entry name" value="MONOACYLGLYCEROL LIPASE"/>
    <property type="match status" value="1"/>
</dbReference>
<dbReference type="InterPro" id="IPR000073">
    <property type="entry name" value="AB_hydrolase_1"/>
</dbReference>
<organism evidence="2 3">
    <name type="scientific">Rhodococcus pseudokoreensis</name>
    <dbReference type="NCBI Taxonomy" id="2811421"/>
    <lineage>
        <taxon>Bacteria</taxon>
        <taxon>Bacillati</taxon>
        <taxon>Actinomycetota</taxon>
        <taxon>Actinomycetes</taxon>
        <taxon>Mycobacteriales</taxon>
        <taxon>Nocardiaceae</taxon>
        <taxon>Rhodococcus</taxon>
    </lineage>
</organism>
<feature type="domain" description="AB hydrolase-1" evidence="1">
    <location>
        <begin position="57"/>
        <end position="286"/>
    </location>
</feature>
<dbReference type="InterPro" id="IPR050266">
    <property type="entry name" value="AB_hydrolase_sf"/>
</dbReference>
<sequence length="299" mass="32704">MTASSACDGPAVESECADPDRTWFDRVTAVPPGKGEIVVDGARIAYRVWGEDGDRAVVLVHGSAAHSRWWDHLAPWLATNRRVFALDLSGHGDSDHRDSYSRAQWVAEVMAVAQASGPRPIVIGHSLGGFVVLDAAACHGAELGGVVVVDSPVKDSHAQTLPLRERARRPHRIHASADELADRFTALPQSRPIAPHLERYVGRESVRRRENGYSWHFDPKIFECTPMLIDEVLPTSCPVAVVRAEHGSLDAAMCRRLVERLGPRAVAFDIPDCGHSLMLERPLALVSALSALVTWWSTN</sequence>
<evidence type="ECO:0000259" key="1">
    <source>
        <dbReference type="Pfam" id="PF12697"/>
    </source>
</evidence>
<dbReference type="GO" id="GO:0016787">
    <property type="term" value="F:hydrolase activity"/>
    <property type="evidence" value="ECO:0007669"/>
    <property type="project" value="UniProtKB-KW"/>
</dbReference>
<gene>
    <name evidence="2" type="ORF">JWS13_15095</name>
</gene>
<dbReference type="Proteomes" id="UP000662986">
    <property type="component" value="Chromosome"/>
</dbReference>
<dbReference type="PANTHER" id="PTHR43798:SF33">
    <property type="entry name" value="HYDROLASE, PUTATIVE (AFU_ORTHOLOGUE AFUA_2G14860)-RELATED"/>
    <property type="match status" value="1"/>
</dbReference>
<evidence type="ECO:0000313" key="2">
    <source>
        <dbReference type="EMBL" id="QSE89857.1"/>
    </source>
</evidence>
<accession>A0A974W3A5</accession>
<protein>
    <submittedName>
        <fullName evidence="2">Alpha/beta hydrolase</fullName>
    </submittedName>
</protein>
<evidence type="ECO:0000313" key="3">
    <source>
        <dbReference type="Proteomes" id="UP000662986"/>
    </source>
</evidence>
<dbReference type="Pfam" id="PF12697">
    <property type="entry name" value="Abhydrolase_6"/>
    <property type="match status" value="1"/>
</dbReference>
<dbReference type="Gene3D" id="3.40.50.1820">
    <property type="entry name" value="alpha/beta hydrolase"/>
    <property type="match status" value="1"/>
</dbReference>
<dbReference type="RefSeq" id="WP_206006386.1">
    <property type="nucleotide sequence ID" value="NZ_CP070619.1"/>
</dbReference>
<dbReference type="InterPro" id="IPR029058">
    <property type="entry name" value="AB_hydrolase_fold"/>
</dbReference>
<keyword evidence="2" id="KW-0378">Hydrolase</keyword>
<reference evidence="2 3" key="2">
    <citation type="journal article" date="2022" name="Arch. Microbiol.">
        <title>Rhodococcus pseudokoreensis sp. nov. isolated from the rhizosphere of young M26 apple rootstocks.</title>
        <authorList>
            <person name="Kampfer P."/>
            <person name="Glaeser S.P."/>
            <person name="Blom J."/>
            <person name="Wolf J."/>
            <person name="Benning S."/>
            <person name="Schloter M."/>
            <person name="Neumann-Schaal M."/>
        </authorList>
    </citation>
    <scope>NUCLEOTIDE SEQUENCE [LARGE SCALE GENOMIC DNA]</scope>
    <source>
        <strain evidence="2 3">R79</strain>
    </source>
</reference>
<proteinExistence type="predicted"/>
<keyword evidence="3" id="KW-1185">Reference proteome</keyword>